<dbReference type="PANTHER" id="PTHR33570:SF10">
    <property type="entry name" value="GAMMA-CARBOXYMUCONOLACTONE DECARBOXYLASE"/>
    <property type="match status" value="1"/>
</dbReference>
<dbReference type="PATRIC" id="fig|1204725.3.peg.24"/>
<evidence type="ECO:0000313" key="2">
    <source>
        <dbReference type="EMBL" id="EKF86645.1"/>
    </source>
</evidence>
<dbReference type="SUPFAM" id="SSF69118">
    <property type="entry name" value="AhpD-like"/>
    <property type="match status" value="1"/>
</dbReference>
<dbReference type="PANTHER" id="PTHR33570">
    <property type="entry name" value="4-CARBOXYMUCONOLACTONE DECARBOXYLASE FAMILY PROTEIN"/>
    <property type="match status" value="1"/>
</dbReference>
<dbReference type="Proteomes" id="UP000007360">
    <property type="component" value="Unassembled WGS sequence"/>
</dbReference>
<organism evidence="2 3">
    <name type="scientific">Methanobacterium formicicum (strain DSM 3637 / PP1)</name>
    <dbReference type="NCBI Taxonomy" id="1204725"/>
    <lineage>
        <taxon>Archaea</taxon>
        <taxon>Methanobacteriati</taxon>
        <taxon>Methanobacteriota</taxon>
        <taxon>Methanomada group</taxon>
        <taxon>Methanobacteria</taxon>
        <taxon>Methanobacteriales</taxon>
        <taxon>Methanobacteriaceae</taxon>
        <taxon>Methanobacterium</taxon>
    </lineage>
</organism>
<dbReference type="Pfam" id="PF02627">
    <property type="entry name" value="CMD"/>
    <property type="match status" value="2"/>
</dbReference>
<dbReference type="OrthoDB" id="36436at2157"/>
<evidence type="ECO:0000259" key="1">
    <source>
        <dbReference type="Pfam" id="PF02627"/>
    </source>
</evidence>
<sequence length="254" mass="27897">MERYNRGWEKLKEIDGEAGEAVVESLEDIAPDLSKYVIEFSFGDIYCRTGTTLKEKEIAVVAGLTAMGNATPQLKVHINGALNVGVSTEELVEVILQMSSYSGFPSAINGINALKEVLQEKNIDFQPVTEKQEGDRFSQGAKWLGKLDDNQVNVLKENFQDIAPDLTEFVVAFGYGDIYSRKNLDPKLRQIATIAALTCMGTAQPQLAFHIRAGLNVGLTRKEIIETIILMVVYAGFPAAINGINTAKEVFSTF</sequence>
<name>K2RV30_METFP</name>
<evidence type="ECO:0000313" key="3">
    <source>
        <dbReference type="Proteomes" id="UP000007360"/>
    </source>
</evidence>
<accession>K2RV30</accession>
<dbReference type="GO" id="GO:0051920">
    <property type="term" value="F:peroxiredoxin activity"/>
    <property type="evidence" value="ECO:0007669"/>
    <property type="project" value="InterPro"/>
</dbReference>
<reference evidence="2 3" key="1">
    <citation type="journal article" date="2012" name="J. Bacteriol.">
        <title>Draft genome sequence of Methanobacterium formicicum DSM 3637, an archaebacterium isolated from the methane producer amoeba Pelomyxa palustris.</title>
        <authorList>
            <person name="Gutierrez G."/>
        </authorList>
    </citation>
    <scope>NUCLEOTIDE SEQUENCE [LARGE SCALE GENOMIC DNA]</scope>
    <source>
        <strain evidence="3">DSM 3637 / PP1</strain>
    </source>
</reference>
<dbReference type="InterPro" id="IPR029032">
    <property type="entry name" value="AhpD-like"/>
</dbReference>
<dbReference type="RefSeq" id="WP_004029196.1">
    <property type="nucleotide sequence ID" value="NZ_AMPO01000001.1"/>
</dbReference>
<comment type="caution">
    <text evidence="2">The sequence shown here is derived from an EMBL/GenBank/DDBJ whole genome shotgun (WGS) entry which is preliminary data.</text>
</comment>
<dbReference type="EMBL" id="AMPO01000001">
    <property type="protein sequence ID" value="EKF86645.1"/>
    <property type="molecule type" value="Genomic_DNA"/>
</dbReference>
<proteinExistence type="predicted"/>
<dbReference type="InterPro" id="IPR052512">
    <property type="entry name" value="4CMD/NDH-1_regulator"/>
</dbReference>
<dbReference type="Gene3D" id="1.20.1290.10">
    <property type="entry name" value="AhpD-like"/>
    <property type="match status" value="2"/>
</dbReference>
<protein>
    <submittedName>
        <fullName evidence="2">Carboxymuconolactone decarboxylase</fullName>
    </submittedName>
</protein>
<feature type="domain" description="Carboxymuconolactone decarboxylase-like" evidence="1">
    <location>
        <begin position="31"/>
        <end position="116"/>
    </location>
</feature>
<dbReference type="InterPro" id="IPR003779">
    <property type="entry name" value="CMD-like"/>
</dbReference>
<feature type="domain" description="Carboxymuconolactone decarboxylase-like" evidence="1">
    <location>
        <begin position="164"/>
        <end position="249"/>
    </location>
</feature>
<dbReference type="AlphaFoldDB" id="K2RV30"/>
<keyword evidence="3" id="KW-1185">Reference proteome</keyword>
<gene>
    <name evidence="2" type="ORF">A994_00125</name>
</gene>